<name>A0ABP0VV38_9BRYO</name>
<dbReference type="SMART" id="SM00353">
    <property type="entry name" value="HLH"/>
    <property type="match status" value="1"/>
</dbReference>
<dbReference type="CDD" id="cd18919">
    <property type="entry name" value="bHLH_AtBPE_like"/>
    <property type="match status" value="1"/>
</dbReference>
<dbReference type="InterPro" id="IPR036638">
    <property type="entry name" value="HLH_DNA-bd_sf"/>
</dbReference>
<dbReference type="SUPFAM" id="SSF47459">
    <property type="entry name" value="HLH, helix-loop-helix DNA-binding domain"/>
    <property type="match status" value="1"/>
</dbReference>
<dbReference type="PANTHER" id="PTHR12565">
    <property type="entry name" value="STEROL REGULATORY ELEMENT-BINDING PROTEIN"/>
    <property type="match status" value="1"/>
</dbReference>
<accession>A0ABP0VV38</accession>
<evidence type="ECO:0000259" key="6">
    <source>
        <dbReference type="PROSITE" id="PS50888"/>
    </source>
</evidence>
<feature type="domain" description="BHLH" evidence="6">
    <location>
        <begin position="181"/>
        <end position="231"/>
    </location>
</feature>
<dbReference type="InterPro" id="IPR011598">
    <property type="entry name" value="bHLH_dom"/>
</dbReference>
<feature type="region of interest" description="Disordered" evidence="5">
    <location>
        <begin position="103"/>
        <end position="172"/>
    </location>
</feature>
<evidence type="ECO:0000256" key="1">
    <source>
        <dbReference type="ARBA" id="ARBA00004123"/>
    </source>
</evidence>
<proteinExistence type="predicted"/>
<dbReference type="Pfam" id="PF09768">
    <property type="entry name" value="Peptidase_M76"/>
    <property type="match status" value="1"/>
</dbReference>
<dbReference type="InterPro" id="IPR019165">
    <property type="entry name" value="Peptidase_M76_ATP23"/>
</dbReference>
<dbReference type="Pfam" id="PF00010">
    <property type="entry name" value="HLH"/>
    <property type="match status" value="1"/>
</dbReference>
<dbReference type="Gene3D" id="4.10.280.10">
    <property type="entry name" value="Helix-loop-helix DNA-binding domain"/>
    <property type="match status" value="1"/>
</dbReference>
<evidence type="ECO:0000256" key="5">
    <source>
        <dbReference type="SAM" id="MobiDB-lite"/>
    </source>
</evidence>
<keyword evidence="4" id="KW-0539">Nucleus</keyword>
<feature type="compositionally biased region" description="Polar residues" evidence="5">
    <location>
        <begin position="106"/>
        <end position="122"/>
    </location>
</feature>
<evidence type="ECO:0000256" key="4">
    <source>
        <dbReference type="ARBA" id="ARBA00023242"/>
    </source>
</evidence>
<feature type="compositionally biased region" description="Low complexity" evidence="5">
    <location>
        <begin position="8"/>
        <end position="23"/>
    </location>
</feature>
<feature type="compositionally biased region" description="Basic and acidic residues" evidence="5">
    <location>
        <begin position="137"/>
        <end position="147"/>
    </location>
</feature>
<keyword evidence="2" id="KW-0805">Transcription regulation</keyword>
<dbReference type="PROSITE" id="PS50888">
    <property type="entry name" value="BHLH"/>
    <property type="match status" value="1"/>
</dbReference>
<keyword evidence="3" id="KW-0804">Transcription</keyword>
<reference evidence="7" key="1">
    <citation type="submission" date="2024-02" db="EMBL/GenBank/DDBJ databases">
        <authorList>
            <consortium name="ELIXIR-Norway"/>
            <consortium name="Elixir Norway"/>
        </authorList>
    </citation>
    <scope>NUCLEOTIDE SEQUENCE</scope>
</reference>
<dbReference type="InterPro" id="IPR024097">
    <property type="entry name" value="bHLH_ZIP_TF"/>
</dbReference>
<evidence type="ECO:0000313" key="8">
    <source>
        <dbReference type="Proteomes" id="UP001497444"/>
    </source>
</evidence>
<sequence>MSCQERPSAAAGHVHSSVHSCSGTPESSSLHKHSSSYPGVYMMPAALSTSLSDKPMVGEESHHGKYSSSSVYEATAASESAAWQRSDNNSFATLSKSLTALGMSGHMTSTSPRAFPSSQSNPKRFKCGEGDNGNNLKAEHSTSDHSGESSPLESTRDDGPPKPPERHPKQDYIHVRARRGQATDSHSLAERVRREKISERMKFLQDLVPGCNKVTGKAVMLDEIINYVQSLQHQVEFLSMKLAAVNPRLDFHLDNPMVKFVRGALEKAGCPVGDKFFKPEECSMQVGGGFKRDDGVVICSNHVMLQDEVDVALTHELLHAYDHCRAANLDWTNCEHHACSEIRAANLSGDCHWKRELNRGNFNIQGQHQICVKRRAQISVALNPHCSQDQAIQAVDNVWNTCYKDTQPFDRVP</sequence>
<organism evidence="7 8">
    <name type="scientific">Sphagnum jensenii</name>
    <dbReference type="NCBI Taxonomy" id="128206"/>
    <lineage>
        <taxon>Eukaryota</taxon>
        <taxon>Viridiplantae</taxon>
        <taxon>Streptophyta</taxon>
        <taxon>Embryophyta</taxon>
        <taxon>Bryophyta</taxon>
        <taxon>Sphagnophytina</taxon>
        <taxon>Sphagnopsida</taxon>
        <taxon>Sphagnales</taxon>
        <taxon>Sphagnaceae</taxon>
        <taxon>Sphagnum</taxon>
    </lineage>
</organism>
<feature type="compositionally biased region" description="Basic and acidic residues" evidence="5">
    <location>
        <begin position="154"/>
        <end position="172"/>
    </location>
</feature>
<gene>
    <name evidence="7" type="ORF">CSSPJE1EN1_LOCUS3830</name>
</gene>
<dbReference type="PANTHER" id="PTHR12565:SF184">
    <property type="entry name" value="BHLH TRANSCRIPTION FACTOR"/>
    <property type="match status" value="1"/>
</dbReference>
<dbReference type="EMBL" id="OZ020106">
    <property type="protein sequence ID" value="CAK9258352.1"/>
    <property type="molecule type" value="Genomic_DNA"/>
</dbReference>
<protein>
    <recommendedName>
        <fullName evidence="6">BHLH domain-containing protein</fullName>
    </recommendedName>
</protein>
<evidence type="ECO:0000256" key="2">
    <source>
        <dbReference type="ARBA" id="ARBA00023015"/>
    </source>
</evidence>
<keyword evidence="8" id="KW-1185">Reference proteome</keyword>
<feature type="region of interest" description="Disordered" evidence="5">
    <location>
        <begin position="1"/>
        <end position="35"/>
    </location>
</feature>
<dbReference type="Proteomes" id="UP001497444">
    <property type="component" value="Chromosome 11"/>
</dbReference>
<evidence type="ECO:0000256" key="3">
    <source>
        <dbReference type="ARBA" id="ARBA00023163"/>
    </source>
</evidence>
<evidence type="ECO:0000313" key="7">
    <source>
        <dbReference type="EMBL" id="CAK9258352.1"/>
    </source>
</evidence>
<comment type="subcellular location">
    <subcellularLocation>
        <location evidence="1">Nucleus</location>
    </subcellularLocation>
</comment>